<dbReference type="InterPro" id="IPR010626">
    <property type="entry name" value="DUF1217"/>
</dbReference>
<proteinExistence type="predicted"/>
<dbReference type="AlphaFoldDB" id="A0A6A7Y0A3"/>
<dbReference type="Pfam" id="PF06748">
    <property type="entry name" value="DUF1217"/>
    <property type="match status" value="1"/>
</dbReference>
<organism evidence="1 2">
    <name type="scientific">Segnochrobactrum spirostomi</name>
    <dbReference type="NCBI Taxonomy" id="2608987"/>
    <lineage>
        <taxon>Bacteria</taxon>
        <taxon>Pseudomonadati</taxon>
        <taxon>Pseudomonadota</taxon>
        <taxon>Alphaproteobacteria</taxon>
        <taxon>Hyphomicrobiales</taxon>
        <taxon>Segnochrobactraceae</taxon>
        <taxon>Segnochrobactrum</taxon>
    </lineage>
</organism>
<comment type="caution">
    <text evidence="1">The sequence shown here is derived from an EMBL/GenBank/DDBJ whole genome shotgun (WGS) entry which is preliminary data.</text>
</comment>
<accession>A0A6A7Y0A3</accession>
<keyword evidence="2" id="KW-1185">Reference proteome</keyword>
<dbReference type="EMBL" id="VWNA01000001">
    <property type="protein sequence ID" value="MQT11928.1"/>
    <property type="molecule type" value="Genomic_DNA"/>
</dbReference>
<dbReference type="SUPFAM" id="SSF158837">
    <property type="entry name" value="AGR C 984p-like"/>
    <property type="match status" value="1"/>
</dbReference>
<gene>
    <name evidence="1" type="ORF">F0357_04415</name>
</gene>
<name>A0A6A7Y0A3_9HYPH</name>
<dbReference type="RefSeq" id="WP_153479198.1">
    <property type="nucleotide sequence ID" value="NZ_VWNA01000001.1"/>
</dbReference>
<protein>
    <submittedName>
        <fullName evidence="1">DUF1217 domain-containing protein</fullName>
    </submittedName>
</protein>
<dbReference type="Gene3D" id="1.10.3700.10">
    <property type="entry name" value="AGR C 984p-like"/>
    <property type="match status" value="1"/>
</dbReference>
<dbReference type="InterPro" id="IPR023157">
    <property type="entry name" value="AGR-C-984p-like_sf"/>
</dbReference>
<evidence type="ECO:0000313" key="1">
    <source>
        <dbReference type="EMBL" id="MQT11928.1"/>
    </source>
</evidence>
<evidence type="ECO:0000313" key="2">
    <source>
        <dbReference type="Proteomes" id="UP000332515"/>
    </source>
</evidence>
<sequence>MVVYLGSTSATYAYLAKDLTKSLSMEAKDAQVARETKYYQDNIGKVKSVDDFMKNTRLYNYAMKAYGLEDMAYAKGFMKKVLNEGVVDKNAFANKLTDSRFKAFATTFNFALLGEYATTTKAATSDVVDKYVRQNFEDAAGEQDEGTQLALYFKRMAPTVTSAYDLLADKALWTVTQTIFGFPTQMSSADIDKQKKAVDAKLNVADLQDPAKLDKLLKRFTAMWDATSSSSYSPLLELFSSSSTTSTDVSMSILSLKPGG</sequence>
<dbReference type="Proteomes" id="UP000332515">
    <property type="component" value="Unassembled WGS sequence"/>
</dbReference>
<reference evidence="1 2" key="1">
    <citation type="submission" date="2019-09" db="EMBL/GenBank/DDBJ databases">
        <title>Segnochrobactrum spirostomi gen. nov., sp. nov., isolated from the ciliate Spirostomum cf. yagiui and description of a novel family, Segnochrobactraceae fam. nov. within the order Rhizobiales of the class Alphaproteobacteria.</title>
        <authorList>
            <person name="Akter S."/>
            <person name="Shazib S.U.A."/>
            <person name="Shin M.K."/>
        </authorList>
    </citation>
    <scope>NUCLEOTIDE SEQUENCE [LARGE SCALE GENOMIC DNA]</scope>
    <source>
        <strain evidence="1 2">Sp-1</strain>
    </source>
</reference>